<keyword evidence="3" id="KW-1185">Reference proteome</keyword>
<gene>
    <name evidence="2" type="ORF">V474_01880</name>
</gene>
<name>A0A0J7XIF6_9SPHN</name>
<proteinExistence type="predicted"/>
<dbReference type="InterPro" id="IPR021719">
    <property type="entry name" value="Prot_inh_I78"/>
</dbReference>
<feature type="signal peptide" evidence="1">
    <location>
        <begin position="1"/>
        <end position="34"/>
    </location>
</feature>
<dbReference type="Gene3D" id="3.30.10.10">
    <property type="entry name" value="Trypsin Inhibitor V, subunit A"/>
    <property type="match status" value="1"/>
</dbReference>
<evidence type="ECO:0000256" key="1">
    <source>
        <dbReference type="SAM" id="SignalP"/>
    </source>
</evidence>
<evidence type="ECO:0000313" key="3">
    <source>
        <dbReference type="Proteomes" id="UP000052268"/>
    </source>
</evidence>
<feature type="chain" id="PRO_5005291467" evidence="1">
    <location>
        <begin position="35"/>
        <end position="366"/>
    </location>
</feature>
<sequence>MISRLCRGVELSLRSALSCAAFALALTLSGPASAGPNSFAQKDLAGHLLAYLTEGEDLPDKQPSGVFGIPGTDILYSVRHGEAEVALHFTQGGHQSRDLPVPLPLPASATVHPWPMYVAFNAVTPENHHAYLIGVVVRASVKYGTGVASEDRLHLFRVDNPGTDQARVNALVSLPIAAKRVIPLCRSEQQKQMLNGRCDGRRTYEGFLRLDTDQQGGWPTLIFESKAAVRPAMLMDDDTLPEEPQNTAQMDERPDTICSIQRPIRYEALTGRYETQRPARYLAVPADCSEYFLPIAHPLQTLCSDNATKYLVGTTPISDGAARIATGAQVIRQTKPGEAVTEDHQPNRVTIETDPASNRITRAWCG</sequence>
<evidence type="ECO:0000313" key="2">
    <source>
        <dbReference type="EMBL" id="KMS51811.1"/>
    </source>
</evidence>
<protein>
    <submittedName>
        <fullName evidence="2">Uncharacterized protein</fullName>
    </submittedName>
</protein>
<dbReference type="PATRIC" id="fig|1114963.3.peg.3986"/>
<organism evidence="2 3">
    <name type="scientific">Novosphingobium barchaimii LL02</name>
    <dbReference type="NCBI Taxonomy" id="1114963"/>
    <lineage>
        <taxon>Bacteria</taxon>
        <taxon>Pseudomonadati</taxon>
        <taxon>Pseudomonadota</taxon>
        <taxon>Alphaproteobacteria</taxon>
        <taxon>Sphingomonadales</taxon>
        <taxon>Sphingomonadaceae</taxon>
        <taxon>Novosphingobium</taxon>
    </lineage>
</organism>
<dbReference type="EMBL" id="JACU01000010">
    <property type="protein sequence ID" value="KMS51811.1"/>
    <property type="molecule type" value="Genomic_DNA"/>
</dbReference>
<comment type="caution">
    <text evidence="2">The sequence shown here is derived from an EMBL/GenBank/DDBJ whole genome shotgun (WGS) entry which is preliminary data.</text>
</comment>
<keyword evidence="1" id="KW-0732">Signal</keyword>
<reference evidence="2 3" key="1">
    <citation type="journal article" date="2015" name="G3 (Bethesda)">
        <title>Insights into Ongoing Evolution of the Hexachlorocyclohexane Catabolic Pathway from Comparative Genomics of Ten Sphingomonadaceae Strains.</title>
        <authorList>
            <person name="Pearce S.L."/>
            <person name="Oakeshott J.G."/>
            <person name="Pandey G."/>
        </authorList>
    </citation>
    <scope>NUCLEOTIDE SEQUENCE [LARGE SCALE GENOMIC DNA]</scope>
    <source>
        <strain evidence="2 3">LL02</strain>
    </source>
</reference>
<accession>A0A0J7XIF6</accession>
<dbReference type="Proteomes" id="UP000052268">
    <property type="component" value="Unassembled WGS sequence"/>
</dbReference>
<dbReference type="AlphaFoldDB" id="A0A0J7XIF6"/>
<dbReference type="Pfam" id="PF11720">
    <property type="entry name" value="Inhibitor_I78"/>
    <property type="match status" value="1"/>
</dbReference>